<evidence type="ECO:0000313" key="8">
    <source>
        <dbReference type="EMBL" id="MFD2662642.1"/>
    </source>
</evidence>
<dbReference type="EC" id="2.7.13.3" evidence="2"/>
<evidence type="ECO:0000256" key="4">
    <source>
        <dbReference type="ARBA" id="ARBA00022679"/>
    </source>
</evidence>
<comment type="catalytic activity">
    <reaction evidence="1">
        <text>ATP + protein L-histidine = ADP + protein N-phospho-L-histidine.</text>
        <dbReference type="EC" id="2.7.13.3"/>
    </reaction>
</comment>
<gene>
    <name evidence="8" type="ORF">ACFSW5_20500</name>
</gene>
<accession>A0ABW5R2E3</accession>
<dbReference type="SMART" id="SM00388">
    <property type="entry name" value="HisKA"/>
    <property type="match status" value="1"/>
</dbReference>
<dbReference type="EMBL" id="JBHUMY010000031">
    <property type="protein sequence ID" value="MFD2662642.1"/>
    <property type="molecule type" value="Genomic_DNA"/>
</dbReference>
<dbReference type="Gene3D" id="1.10.287.130">
    <property type="match status" value="1"/>
</dbReference>
<organism evidence="8 9">
    <name type="scientific">Paenibacillus thailandensis</name>
    <dbReference type="NCBI Taxonomy" id="393250"/>
    <lineage>
        <taxon>Bacteria</taxon>
        <taxon>Bacillati</taxon>
        <taxon>Bacillota</taxon>
        <taxon>Bacilli</taxon>
        <taxon>Bacillales</taxon>
        <taxon>Paenibacillaceae</taxon>
        <taxon>Paenibacillus</taxon>
    </lineage>
</organism>
<dbReference type="Proteomes" id="UP001597493">
    <property type="component" value="Unassembled WGS sequence"/>
</dbReference>
<dbReference type="PANTHER" id="PTHR45453:SF1">
    <property type="entry name" value="PHOSPHATE REGULON SENSOR PROTEIN PHOR"/>
    <property type="match status" value="1"/>
</dbReference>
<sequence>MEEERKRIIVGISHDLRTPLTSLLGYIEALRCDKILTAEEKNKFLRIAADKGNALHERLQEFFELAKSEADDLHVELHRVNLTDIVQEALVGFYP</sequence>
<evidence type="ECO:0000259" key="7">
    <source>
        <dbReference type="SMART" id="SM00388"/>
    </source>
</evidence>
<keyword evidence="5 8" id="KW-0418">Kinase</keyword>
<evidence type="ECO:0000256" key="1">
    <source>
        <dbReference type="ARBA" id="ARBA00000085"/>
    </source>
</evidence>
<dbReference type="InterPro" id="IPR036097">
    <property type="entry name" value="HisK_dim/P_sf"/>
</dbReference>
<reference evidence="9" key="1">
    <citation type="journal article" date="2019" name="Int. J. Syst. Evol. Microbiol.">
        <title>The Global Catalogue of Microorganisms (GCM) 10K type strain sequencing project: providing services to taxonomists for standard genome sequencing and annotation.</title>
        <authorList>
            <consortium name="The Broad Institute Genomics Platform"/>
            <consortium name="The Broad Institute Genome Sequencing Center for Infectious Disease"/>
            <person name="Wu L."/>
            <person name="Ma J."/>
        </authorList>
    </citation>
    <scope>NUCLEOTIDE SEQUENCE [LARGE SCALE GENOMIC DNA]</scope>
    <source>
        <strain evidence="9">TISTR 1827</strain>
    </source>
</reference>
<comment type="caution">
    <text evidence="8">The sequence shown here is derived from an EMBL/GenBank/DDBJ whole genome shotgun (WGS) entry which is preliminary data.</text>
</comment>
<evidence type="ECO:0000313" key="9">
    <source>
        <dbReference type="Proteomes" id="UP001597493"/>
    </source>
</evidence>
<keyword evidence="6" id="KW-0902">Two-component regulatory system</keyword>
<dbReference type="InterPro" id="IPR003661">
    <property type="entry name" value="HisK_dim/P_dom"/>
</dbReference>
<evidence type="ECO:0000256" key="6">
    <source>
        <dbReference type="ARBA" id="ARBA00023012"/>
    </source>
</evidence>
<dbReference type="RefSeq" id="WP_379277257.1">
    <property type="nucleotide sequence ID" value="NZ_JBHUMY010000031.1"/>
</dbReference>
<dbReference type="PANTHER" id="PTHR45453">
    <property type="entry name" value="PHOSPHATE REGULON SENSOR PROTEIN PHOR"/>
    <property type="match status" value="1"/>
</dbReference>
<dbReference type="InterPro" id="IPR050351">
    <property type="entry name" value="BphY/WalK/GraS-like"/>
</dbReference>
<dbReference type="Pfam" id="PF00512">
    <property type="entry name" value="HisKA"/>
    <property type="match status" value="1"/>
</dbReference>
<dbReference type="CDD" id="cd00082">
    <property type="entry name" value="HisKA"/>
    <property type="match status" value="1"/>
</dbReference>
<evidence type="ECO:0000256" key="3">
    <source>
        <dbReference type="ARBA" id="ARBA00022553"/>
    </source>
</evidence>
<keyword evidence="3" id="KW-0597">Phosphoprotein</keyword>
<protein>
    <recommendedName>
        <fullName evidence="2">histidine kinase</fullName>
        <ecNumber evidence="2">2.7.13.3</ecNumber>
    </recommendedName>
</protein>
<keyword evidence="9" id="KW-1185">Reference proteome</keyword>
<evidence type="ECO:0000256" key="2">
    <source>
        <dbReference type="ARBA" id="ARBA00012438"/>
    </source>
</evidence>
<feature type="domain" description="Signal transduction histidine kinase dimerisation/phosphoacceptor" evidence="7">
    <location>
        <begin position="4"/>
        <end position="71"/>
    </location>
</feature>
<proteinExistence type="predicted"/>
<keyword evidence="4" id="KW-0808">Transferase</keyword>
<dbReference type="SUPFAM" id="SSF47384">
    <property type="entry name" value="Homodimeric domain of signal transducing histidine kinase"/>
    <property type="match status" value="1"/>
</dbReference>
<dbReference type="GO" id="GO:0016301">
    <property type="term" value="F:kinase activity"/>
    <property type="evidence" value="ECO:0007669"/>
    <property type="project" value="UniProtKB-KW"/>
</dbReference>
<name>A0ABW5R2E3_9BACL</name>
<evidence type="ECO:0000256" key="5">
    <source>
        <dbReference type="ARBA" id="ARBA00022777"/>
    </source>
</evidence>